<dbReference type="PANTHER" id="PTHR32182:SF0">
    <property type="entry name" value="DNA REPLICATION AND REPAIR PROTEIN RECF"/>
    <property type="match status" value="1"/>
</dbReference>
<proteinExistence type="predicted"/>
<reference evidence="1 2" key="1">
    <citation type="submission" date="2016-08" db="EMBL/GenBank/DDBJ databases">
        <title>Draft genome sequence of Candidatus Piscirickettsia litoralis, from seawater.</title>
        <authorList>
            <person name="Wan X."/>
            <person name="Lee A.J."/>
            <person name="Hou S."/>
            <person name="Donachie S.P."/>
        </authorList>
    </citation>
    <scope>NUCLEOTIDE SEQUENCE [LARGE SCALE GENOMIC DNA]</scope>
    <source>
        <strain evidence="1 2">Y2</strain>
    </source>
</reference>
<organism evidence="1 2">
    <name type="scientific">Piscirickettsia litoralis</name>
    <dbReference type="NCBI Taxonomy" id="1891921"/>
    <lineage>
        <taxon>Bacteria</taxon>
        <taxon>Pseudomonadati</taxon>
        <taxon>Pseudomonadota</taxon>
        <taxon>Gammaproteobacteria</taxon>
        <taxon>Thiotrichales</taxon>
        <taxon>Piscirickettsiaceae</taxon>
        <taxon>Piscirickettsia</taxon>
    </lineage>
</organism>
<dbReference type="Gene3D" id="1.20.1050.90">
    <property type="entry name" value="RecF/RecN/SMC, N-terminal domain"/>
    <property type="match status" value="1"/>
</dbReference>
<gene>
    <name evidence="1" type="ORF">BGC07_09130</name>
</gene>
<protein>
    <recommendedName>
        <fullName evidence="3">DNA replication and repair protein RecF</fullName>
    </recommendedName>
</protein>
<sequence length="161" mass="18905">MKFSSSFNYVLGVNGSGKSNLLEAIGLFGLGRSFRASGWRQMLQHEQAFYRLEALCQCDGVEQRGLIYRDQSMRQQQLYFDDERVGSSIAFVDHFPIQDIHPESGQLLIDGPSERRRYLDWGAFHVKRDLFAQAWRRYNQALQQRNHLIKFNEKKKRVVFI</sequence>
<evidence type="ECO:0000313" key="1">
    <source>
        <dbReference type="EMBL" id="ODN43049.1"/>
    </source>
</evidence>
<dbReference type="PROSITE" id="PS00617">
    <property type="entry name" value="RECF_1"/>
    <property type="match status" value="1"/>
</dbReference>
<dbReference type="Proteomes" id="UP000094329">
    <property type="component" value="Unassembled WGS sequence"/>
</dbReference>
<dbReference type="InterPro" id="IPR042174">
    <property type="entry name" value="RecF_2"/>
</dbReference>
<dbReference type="InterPro" id="IPR018078">
    <property type="entry name" value="DNA-binding_RecF_CS"/>
</dbReference>
<accession>A0ABX3AA97</accession>
<dbReference type="PANTHER" id="PTHR32182">
    <property type="entry name" value="DNA REPLICATION AND REPAIR PROTEIN RECF"/>
    <property type="match status" value="1"/>
</dbReference>
<dbReference type="EMBL" id="MDTU01000001">
    <property type="protein sequence ID" value="ODN43049.1"/>
    <property type="molecule type" value="Genomic_DNA"/>
</dbReference>
<evidence type="ECO:0000313" key="2">
    <source>
        <dbReference type="Proteomes" id="UP000094329"/>
    </source>
</evidence>
<evidence type="ECO:0008006" key="3">
    <source>
        <dbReference type="Google" id="ProtNLM"/>
    </source>
</evidence>
<dbReference type="Gene3D" id="3.40.50.300">
    <property type="entry name" value="P-loop containing nucleotide triphosphate hydrolases"/>
    <property type="match status" value="1"/>
</dbReference>
<comment type="caution">
    <text evidence="1">The sequence shown here is derived from an EMBL/GenBank/DDBJ whole genome shotgun (WGS) entry which is preliminary data.</text>
</comment>
<dbReference type="SUPFAM" id="SSF52540">
    <property type="entry name" value="P-loop containing nucleoside triphosphate hydrolases"/>
    <property type="match status" value="1"/>
</dbReference>
<dbReference type="InterPro" id="IPR027417">
    <property type="entry name" value="P-loop_NTPase"/>
</dbReference>
<name>A0ABX3AA97_9GAMM</name>
<keyword evidence="2" id="KW-1185">Reference proteome</keyword>